<feature type="transmembrane region" description="Helical" evidence="9">
    <location>
        <begin position="182"/>
        <end position="201"/>
    </location>
</feature>
<protein>
    <submittedName>
        <fullName evidence="10">Amino acid carrier protein</fullName>
    </submittedName>
</protein>
<keyword evidence="7 9" id="KW-1133">Transmembrane helix</keyword>
<dbReference type="eggNOG" id="COG1115">
    <property type="taxonomic scope" value="Bacteria"/>
</dbReference>
<dbReference type="EMBL" id="CP003236">
    <property type="protein sequence ID" value="AFK54380.1"/>
    <property type="molecule type" value="Genomic_DNA"/>
</dbReference>
<dbReference type="PROSITE" id="PS00873">
    <property type="entry name" value="NA_ALANINE_SYMP"/>
    <property type="match status" value="1"/>
</dbReference>
<dbReference type="PRINTS" id="PR00175">
    <property type="entry name" value="NAALASMPORT"/>
</dbReference>
<accession>I3TNP2</accession>
<dbReference type="GO" id="GO:0005283">
    <property type="term" value="F:amino acid:sodium symporter activity"/>
    <property type="evidence" value="ECO:0007669"/>
    <property type="project" value="InterPro"/>
</dbReference>
<dbReference type="FunFam" id="1.20.1740.10:FF:000004">
    <property type="entry name" value="Sodium:alanine symporter family protein"/>
    <property type="match status" value="1"/>
</dbReference>
<evidence type="ECO:0000256" key="7">
    <source>
        <dbReference type="ARBA" id="ARBA00022989"/>
    </source>
</evidence>
<name>I3TNP2_TISMK</name>
<dbReference type="PATRIC" id="fig|1110502.3.peg.2607"/>
<gene>
    <name evidence="10" type="ordered locus">TMO_2542</name>
</gene>
<feature type="transmembrane region" description="Helical" evidence="9">
    <location>
        <begin position="386"/>
        <end position="408"/>
    </location>
</feature>
<feature type="transmembrane region" description="Helical" evidence="9">
    <location>
        <begin position="276"/>
        <end position="303"/>
    </location>
</feature>
<keyword evidence="8 9" id="KW-0472">Membrane</keyword>
<organism evidence="10 11">
    <name type="scientific">Tistrella mobilis (strain KA081020-065)</name>
    <dbReference type="NCBI Taxonomy" id="1110502"/>
    <lineage>
        <taxon>Bacteria</taxon>
        <taxon>Pseudomonadati</taxon>
        <taxon>Pseudomonadota</taxon>
        <taxon>Alphaproteobacteria</taxon>
        <taxon>Geminicoccales</taxon>
        <taxon>Geminicoccaceae</taxon>
        <taxon>Tistrella</taxon>
    </lineage>
</organism>
<feature type="transmembrane region" description="Helical" evidence="9">
    <location>
        <begin position="250"/>
        <end position="270"/>
    </location>
</feature>
<dbReference type="Pfam" id="PF01235">
    <property type="entry name" value="Na_Ala_symp"/>
    <property type="match status" value="1"/>
</dbReference>
<comment type="subcellular location">
    <subcellularLocation>
        <location evidence="9">Cell inner membrane</location>
        <topology evidence="9">Multi-pass membrane protein</topology>
    </subcellularLocation>
    <subcellularLocation>
        <location evidence="1">Cell membrane</location>
        <topology evidence="1">Multi-pass membrane protein</topology>
    </subcellularLocation>
</comment>
<sequence>MRHHRSAANLGGKMNLAGGFRPAPAAPAPEEEVKMTELNELLGAVSGVVWGPVTLVLLLGTGVYLMLGLGFLPLRRIGTGFALAFGRRKPGDTAVAGEISPFQALATALSATIGTGNIAGVATAIALGGPGAVFWMWITALFGMATKFSEAVLAVKYRETDLSGAHVGGPMYYIRNGLGAKWAWLGLLFALFGMLAGFGIGNTVQANSISTAMEHSFGVPLWVSGLVMMVLVFVVVIGGVRRIGAVAEKLVPAMAVFYIGGALLVILLGIDRVPAAFATIIDGAFNGTAAAGGFAGATVMAAIRFGVARGIFSNEAGLGSAPIAHAAARTNDPVRQGLIAMLGTFIDTIIVCTMTALVIVMSGLWTEGASGAPLSSAAFEAGLPGFGGWIVTIGLVLFAFTTILGWSYYGERCAQFLFGPKVILPYRLAWVAALFAGAVADLGLVWTIADILNALMAVPNLIALLALSGTVFATVKAWKAGQD</sequence>
<evidence type="ECO:0000256" key="8">
    <source>
        <dbReference type="ARBA" id="ARBA00023136"/>
    </source>
</evidence>
<feature type="transmembrane region" description="Helical" evidence="9">
    <location>
        <begin position="338"/>
        <end position="366"/>
    </location>
</feature>
<keyword evidence="5 9" id="KW-0812">Transmembrane</keyword>
<dbReference type="AlphaFoldDB" id="I3TNP2"/>
<evidence type="ECO:0000313" key="10">
    <source>
        <dbReference type="EMBL" id="AFK54380.1"/>
    </source>
</evidence>
<dbReference type="PANTHER" id="PTHR30330:SF3">
    <property type="entry name" value="TRANSCRIPTIONAL REGULATOR, LRP FAMILY"/>
    <property type="match status" value="1"/>
</dbReference>
<evidence type="ECO:0000313" key="11">
    <source>
        <dbReference type="Proteomes" id="UP000005258"/>
    </source>
</evidence>
<evidence type="ECO:0000256" key="3">
    <source>
        <dbReference type="ARBA" id="ARBA00022448"/>
    </source>
</evidence>
<reference evidence="10 11" key="1">
    <citation type="journal article" date="2012" name="J. Am. Chem. Soc.">
        <title>Bacterial biosynthesis and maturation of the didemnin anti-cancer agents.</title>
        <authorList>
            <person name="Xu Y."/>
            <person name="Kersten R.D."/>
            <person name="Nam S.J."/>
            <person name="Lu L."/>
            <person name="Al-Suwailem A.M."/>
            <person name="Zheng H."/>
            <person name="Fenical W."/>
            <person name="Dorrestein P.C."/>
            <person name="Moore B.S."/>
            <person name="Qian P.Y."/>
        </authorList>
    </citation>
    <scope>NUCLEOTIDE SEQUENCE [LARGE SCALE GENOMIC DNA]</scope>
    <source>
        <strain evidence="10 11">KA081020-065</strain>
    </source>
</reference>
<evidence type="ECO:0000256" key="6">
    <source>
        <dbReference type="ARBA" id="ARBA00022847"/>
    </source>
</evidence>
<evidence type="ECO:0000256" key="2">
    <source>
        <dbReference type="ARBA" id="ARBA00009261"/>
    </source>
</evidence>
<dbReference type="PANTHER" id="PTHR30330">
    <property type="entry name" value="AGSS FAMILY TRANSPORTER, SODIUM-ALANINE"/>
    <property type="match status" value="1"/>
</dbReference>
<feature type="transmembrane region" description="Helical" evidence="9">
    <location>
        <begin position="428"/>
        <end position="449"/>
    </location>
</feature>
<dbReference type="InterPro" id="IPR001463">
    <property type="entry name" value="Na/Ala_symport"/>
</dbReference>
<feature type="transmembrane region" description="Helical" evidence="9">
    <location>
        <begin position="455"/>
        <end position="475"/>
    </location>
</feature>
<keyword evidence="3 9" id="KW-0813">Transport</keyword>
<dbReference type="Gene3D" id="1.20.1740.10">
    <property type="entry name" value="Amino acid/polyamine transporter I"/>
    <property type="match status" value="1"/>
</dbReference>
<dbReference type="GO" id="GO:0005886">
    <property type="term" value="C:plasma membrane"/>
    <property type="evidence" value="ECO:0007669"/>
    <property type="project" value="UniProtKB-SubCell"/>
</dbReference>
<keyword evidence="6 9" id="KW-0769">Symport</keyword>
<dbReference type="Proteomes" id="UP000005258">
    <property type="component" value="Chromosome"/>
</dbReference>
<feature type="transmembrane region" description="Helical" evidence="9">
    <location>
        <begin position="41"/>
        <end position="67"/>
    </location>
</feature>
<keyword evidence="11" id="KW-1185">Reference proteome</keyword>
<evidence type="ECO:0000256" key="1">
    <source>
        <dbReference type="ARBA" id="ARBA00004651"/>
    </source>
</evidence>
<proteinExistence type="inferred from homology"/>
<evidence type="ECO:0000256" key="5">
    <source>
        <dbReference type="ARBA" id="ARBA00022692"/>
    </source>
</evidence>
<dbReference type="NCBIfam" id="TIGR00835">
    <property type="entry name" value="agcS"/>
    <property type="match status" value="1"/>
</dbReference>
<evidence type="ECO:0000256" key="9">
    <source>
        <dbReference type="RuleBase" id="RU363064"/>
    </source>
</evidence>
<dbReference type="HOGENOM" id="CLU_024867_1_2_5"/>
<dbReference type="KEGG" id="tmo:TMO_2542"/>
<feature type="transmembrane region" description="Helical" evidence="9">
    <location>
        <begin position="221"/>
        <end position="238"/>
    </location>
</feature>
<evidence type="ECO:0000256" key="4">
    <source>
        <dbReference type="ARBA" id="ARBA00022475"/>
    </source>
</evidence>
<dbReference type="STRING" id="1110502.TMO_2542"/>
<keyword evidence="4" id="KW-1003">Cell membrane</keyword>
<keyword evidence="9" id="KW-0997">Cell inner membrane</keyword>
<comment type="similarity">
    <text evidence="2 9">Belongs to the alanine or glycine:cation symporter (AGCS) (TC 2.A.25) family.</text>
</comment>